<keyword evidence="2" id="KW-1185">Reference proteome</keyword>
<reference evidence="1 2" key="1">
    <citation type="submission" date="2024-11" db="EMBL/GenBank/DDBJ databases">
        <title>A near-complete genome assembly of Cinchona calisaya.</title>
        <authorList>
            <person name="Lian D.C."/>
            <person name="Zhao X.W."/>
            <person name="Wei L."/>
        </authorList>
    </citation>
    <scope>NUCLEOTIDE SEQUENCE [LARGE SCALE GENOMIC DNA]</scope>
    <source>
        <tissue evidence="1">Nenye</tissue>
    </source>
</reference>
<protein>
    <submittedName>
        <fullName evidence="1">Uncharacterized protein</fullName>
    </submittedName>
</protein>
<evidence type="ECO:0000313" key="2">
    <source>
        <dbReference type="Proteomes" id="UP001630127"/>
    </source>
</evidence>
<comment type="caution">
    <text evidence="1">The sequence shown here is derived from an EMBL/GenBank/DDBJ whole genome shotgun (WGS) entry which is preliminary data.</text>
</comment>
<organism evidence="1 2">
    <name type="scientific">Cinchona calisaya</name>
    <dbReference type="NCBI Taxonomy" id="153742"/>
    <lineage>
        <taxon>Eukaryota</taxon>
        <taxon>Viridiplantae</taxon>
        <taxon>Streptophyta</taxon>
        <taxon>Embryophyta</taxon>
        <taxon>Tracheophyta</taxon>
        <taxon>Spermatophyta</taxon>
        <taxon>Magnoliopsida</taxon>
        <taxon>eudicotyledons</taxon>
        <taxon>Gunneridae</taxon>
        <taxon>Pentapetalae</taxon>
        <taxon>asterids</taxon>
        <taxon>lamiids</taxon>
        <taxon>Gentianales</taxon>
        <taxon>Rubiaceae</taxon>
        <taxon>Cinchonoideae</taxon>
        <taxon>Cinchoneae</taxon>
        <taxon>Cinchona</taxon>
    </lineage>
</organism>
<dbReference type="Proteomes" id="UP001630127">
    <property type="component" value="Unassembled WGS sequence"/>
</dbReference>
<proteinExistence type="predicted"/>
<dbReference type="AlphaFoldDB" id="A0ABD2ZZ09"/>
<gene>
    <name evidence="1" type="ORF">ACH5RR_013039</name>
</gene>
<evidence type="ECO:0000313" key="1">
    <source>
        <dbReference type="EMBL" id="KAL3524667.1"/>
    </source>
</evidence>
<sequence>MTLNKLIDDLHVSLRPPKEGMWQILEGHIDGTISDPSLIFGLPRHKDGVFDQLQQFGRKFNARLGIHNSRIPKQVFRRKGKGNSKIFFTFAPLDDDDNRDLQQYIPCILSALDNLALMERGMGQQVSLAKSSFIIPFSSPLALICRGEYLTNMRVSSLPMIYLGCLIFKGRPTRANFQYVIDKVNAKLVSRKGIREFGENFAILQMTMVLGLEVCLMSLMLS</sequence>
<dbReference type="EMBL" id="JBJUIK010000006">
    <property type="protein sequence ID" value="KAL3524667.1"/>
    <property type="molecule type" value="Genomic_DNA"/>
</dbReference>
<accession>A0ABD2ZZ09</accession>
<name>A0ABD2ZZ09_9GENT</name>